<accession>A0ABZ2VPY5</accession>
<dbReference type="RefSeq" id="WP_341518817.1">
    <property type="nucleotide sequence ID" value="NZ_CP151108.1"/>
</dbReference>
<dbReference type="Gene3D" id="3.90.245.10">
    <property type="entry name" value="Ribonucleoside hydrolase-like"/>
    <property type="match status" value="1"/>
</dbReference>
<dbReference type="EMBL" id="CP151108">
    <property type="protein sequence ID" value="WZF31167.1"/>
    <property type="molecule type" value="Genomic_DNA"/>
</dbReference>
<dbReference type="Proteomes" id="UP001485505">
    <property type="component" value="Chromosome"/>
</dbReference>
<keyword evidence="2 4" id="KW-0326">Glycosidase</keyword>
<dbReference type="PANTHER" id="PTHR12304">
    <property type="entry name" value="INOSINE-URIDINE PREFERRING NUCLEOSIDE HYDROLASE"/>
    <property type="match status" value="1"/>
</dbReference>
<dbReference type="InterPro" id="IPR001910">
    <property type="entry name" value="Inosine/uridine_hydrolase_dom"/>
</dbReference>
<dbReference type="EC" id="3.2.2.-" evidence="4"/>
<keyword evidence="1 4" id="KW-0378">Hydrolase</keyword>
<dbReference type="CDD" id="cd00455">
    <property type="entry name" value="nuc_hydro"/>
    <property type="match status" value="1"/>
</dbReference>
<dbReference type="Pfam" id="PF01156">
    <property type="entry name" value="IU_nuc_hydro"/>
    <property type="match status" value="1"/>
</dbReference>
<organism evidence="4 5">
    <name type="scientific">Bacillus paramobilis</name>
    <dbReference type="NCBI Taxonomy" id="2817477"/>
    <lineage>
        <taxon>Bacteria</taxon>
        <taxon>Bacillati</taxon>
        <taxon>Bacillota</taxon>
        <taxon>Bacilli</taxon>
        <taxon>Bacillales</taxon>
        <taxon>Bacillaceae</taxon>
        <taxon>Bacillus</taxon>
        <taxon>Bacillus cereus group</taxon>
    </lineage>
</organism>
<dbReference type="PANTHER" id="PTHR12304:SF4">
    <property type="entry name" value="URIDINE NUCLEOSIDASE"/>
    <property type="match status" value="1"/>
</dbReference>
<gene>
    <name evidence="4" type="ORF">AABL52_01910</name>
</gene>
<keyword evidence="5" id="KW-1185">Reference proteome</keyword>
<evidence type="ECO:0000256" key="2">
    <source>
        <dbReference type="ARBA" id="ARBA00023295"/>
    </source>
</evidence>
<protein>
    <submittedName>
        <fullName evidence="4">Nucleoside hydrolase</fullName>
        <ecNumber evidence="4">3.2.2.-</ecNumber>
    </submittedName>
</protein>
<dbReference type="InterPro" id="IPR036452">
    <property type="entry name" value="Ribo_hydro-like"/>
</dbReference>
<dbReference type="GO" id="GO:0016798">
    <property type="term" value="F:hydrolase activity, acting on glycosyl bonds"/>
    <property type="evidence" value="ECO:0007669"/>
    <property type="project" value="UniProtKB-KW"/>
</dbReference>
<evidence type="ECO:0000313" key="4">
    <source>
        <dbReference type="EMBL" id="WZF31167.1"/>
    </source>
</evidence>
<proteinExistence type="predicted"/>
<evidence type="ECO:0000256" key="1">
    <source>
        <dbReference type="ARBA" id="ARBA00022801"/>
    </source>
</evidence>
<name>A0ABZ2VPY5_9BACI</name>
<dbReference type="InterPro" id="IPR023186">
    <property type="entry name" value="IUNH"/>
</dbReference>
<feature type="domain" description="Inosine/uridine-preferring nucleoside hydrolase" evidence="3">
    <location>
        <begin position="5"/>
        <end position="305"/>
    </location>
</feature>
<sequence>MPKKVLIFCDPGIDDTMALLLAFFIDEIEIVGIVADYGNVPKEMAVQNAHFLKSEAKDRNIKIFGGSERPLTGAPPAFFTEVHGKQGLGPIIPKENVTNGEMENFFEVIPLIEQYKDELIIVSLGRLTSLAILFILCKQLMKQIKSYYVMGGAFLHPGNVTPISEANFYGDPTAANIVLQSTANMYIYPLNVTQYSVITPEMAEYIEAKGKAPLVKPLFDHYYYGYYKNALPDLKGSPFHDTIPILALLDNSMFTYHKSPIAVMTESYAQGASIGEFRSLGESKPFTNWPSHQIAIDFDYNRFFKHFMSLMTGEQF</sequence>
<dbReference type="SUPFAM" id="SSF53590">
    <property type="entry name" value="Nucleoside hydrolase"/>
    <property type="match status" value="1"/>
</dbReference>
<evidence type="ECO:0000259" key="3">
    <source>
        <dbReference type="Pfam" id="PF01156"/>
    </source>
</evidence>
<reference evidence="4 5" key="1">
    <citation type="submission" date="2024-04" db="EMBL/GenBank/DDBJ databases">
        <title>Complete genome sequence of Bacillus mobilis strains derived from soil.</title>
        <authorList>
            <person name="Jung H."/>
            <person name="Choi S."/>
            <person name="Kim Y."/>
            <person name="Han J.A."/>
            <person name="Kim E.Y."/>
            <person name="Lee H.-S."/>
        </authorList>
    </citation>
    <scope>NUCLEOTIDE SEQUENCE [LARGE SCALE GENOMIC DNA]</scope>
    <source>
        <strain evidence="4 5">IMGN7</strain>
    </source>
</reference>
<evidence type="ECO:0000313" key="5">
    <source>
        <dbReference type="Proteomes" id="UP001485505"/>
    </source>
</evidence>